<dbReference type="GO" id="GO:0008270">
    <property type="term" value="F:zinc ion binding"/>
    <property type="evidence" value="ECO:0007669"/>
    <property type="project" value="UniProtKB-KW"/>
</dbReference>
<dbReference type="EMBL" id="QDEB01111902">
    <property type="protein sequence ID" value="RZB41733.1"/>
    <property type="molecule type" value="Genomic_DNA"/>
</dbReference>
<dbReference type="GO" id="GO:0003676">
    <property type="term" value="F:nucleic acid binding"/>
    <property type="evidence" value="ECO:0007669"/>
    <property type="project" value="InterPro"/>
</dbReference>
<dbReference type="Pfam" id="PF00098">
    <property type="entry name" value="zf-CCHC"/>
    <property type="match status" value="1"/>
</dbReference>
<evidence type="ECO:0000256" key="2">
    <source>
        <dbReference type="SAM" id="MobiDB-lite"/>
    </source>
</evidence>
<feature type="region of interest" description="Disordered" evidence="2">
    <location>
        <begin position="134"/>
        <end position="154"/>
    </location>
</feature>
<protein>
    <recommendedName>
        <fullName evidence="3">CCHC-type domain-containing protein</fullName>
    </recommendedName>
</protein>
<dbReference type="SUPFAM" id="SSF57756">
    <property type="entry name" value="Retrovirus zinc finger-like domains"/>
    <property type="match status" value="1"/>
</dbReference>
<dbReference type="InterPro" id="IPR036875">
    <property type="entry name" value="Znf_CCHC_sf"/>
</dbReference>
<keyword evidence="1" id="KW-0863">Zinc-finger</keyword>
<keyword evidence="1" id="KW-0862">Zinc</keyword>
<name>A0A482VD76_ASBVE</name>
<feature type="domain" description="CCHC-type" evidence="3">
    <location>
        <begin position="94"/>
        <end position="109"/>
    </location>
</feature>
<evidence type="ECO:0000313" key="4">
    <source>
        <dbReference type="EMBL" id="RZB41733.1"/>
    </source>
</evidence>
<gene>
    <name evidence="4" type="ORF">BDFB_013113</name>
</gene>
<accession>A0A482VD76</accession>
<dbReference type="Proteomes" id="UP000292052">
    <property type="component" value="Unassembled WGS sequence"/>
</dbReference>
<evidence type="ECO:0000313" key="5">
    <source>
        <dbReference type="Proteomes" id="UP000292052"/>
    </source>
</evidence>
<organism evidence="4 5">
    <name type="scientific">Asbolus verrucosus</name>
    <name type="common">Desert ironclad beetle</name>
    <dbReference type="NCBI Taxonomy" id="1661398"/>
    <lineage>
        <taxon>Eukaryota</taxon>
        <taxon>Metazoa</taxon>
        <taxon>Ecdysozoa</taxon>
        <taxon>Arthropoda</taxon>
        <taxon>Hexapoda</taxon>
        <taxon>Insecta</taxon>
        <taxon>Pterygota</taxon>
        <taxon>Neoptera</taxon>
        <taxon>Endopterygota</taxon>
        <taxon>Coleoptera</taxon>
        <taxon>Polyphaga</taxon>
        <taxon>Cucujiformia</taxon>
        <taxon>Tenebrionidae</taxon>
        <taxon>Pimeliinae</taxon>
        <taxon>Asbolus</taxon>
    </lineage>
</organism>
<dbReference type="SMART" id="SM00343">
    <property type="entry name" value="ZnF_C2HC"/>
    <property type="match status" value="1"/>
</dbReference>
<dbReference type="PROSITE" id="PS50158">
    <property type="entry name" value="ZF_CCHC"/>
    <property type="match status" value="1"/>
</dbReference>
<evidence type="ECO:0000259" key="3">
    <source>
        <dbReference type="PROSITE" id="PS50158"/>
    </source>
</evidence>
<dbReference type="Gene3D" id="4.10.60.10">
    <property type="entry name" value="Zinc finger, CCHC-type"/>
    <property type="match status" value="1"/>
</dbReference>
<keyword evidence="1" id="KW-0479">Metal-binding</keyword>
<evidence type="ECO:0000256" key="1">
    <source>
        <dbReference type="PROSITE-ProRule" id="PRU00047"/>
    </source>
</evidence>
<dbReference type="InterPro" id="IPR001878">
    <property type="entry name" value="Znf_CCHC"/>
</dbReference>
<dbReference type="OrthoDB" id="6751268at2759"/>
<dbReference type="STRING" id="1661398.A0A482VD76"/>
<sequence length="224" mass="24927">MAGNTPVFPFKDQAIVLLATDDLILSDYVVAIGNIVTPKNIIFASRLSNGRICIYLSSKLLVDEPDDAIDIPSSLVFKYEDTNYRIFLNFDDVCYKCRLAGHFANDCPSAASVTQSSSGINNVIMYNSAISETPVKRRTEQEDPTSPSPLDLSSNSVDNTLQFLEFLASGEENIIDLIYKFTSDIEGDKSIKNRCKKVRRKIQKVLETAHAQEDNVLMDLSTLE</sequence>
<proteinExistence type="predicted"/>
<keyword evidence="5" id="KW-1185">Reference proteome</keyword>
<dbReference type="AlphaFoldDB" id="A0A482VD76"/>
<comment type="caution">
    <text evidence="4">The sequence shown here is derived from an EMBL/GenBank/DDBJ whole genome shotgun (WGS) entry which is preliminary data.</text>
</comment>
<reference evidence="4 5" key="1">
    <citation type="submission" date="2017-03" db="EMBL/GenBank/DDBJ databases">
        <title>Genome of the blue death feigning beetle - Asbolus verrucosus.</title>
        <authorList>
            <person name="Rider S.D."/>
        </authorList>
    </citation>
    <scope>NUCLEOTIDE SEQUENCE [LARGE SCALE GENOMIC DNA]</scope>
    <source>
        <strain evidence="4">Butters</strain>
        <tissue evidence="4">Head and leg muscle</tissue>
    </source>
</reference>